<sequence>MLVLVSAPWAGPARPAPTVLRELARRWGSAIQVLLVEDPTDELLEHYCVDVLPTWLQFVLGAGEADTGHTQERLILQELHGTDLAGEDVSVAGPWKLVHRRTGAQPKHVIDAEFGPAH</sequence>
<gene>
    <name evidence="1" type="ORF">CFK39_08190</name>
</gene>
<dbReference type="RefSeq" id="WP_089065056.1">
    <property type="nucleotide sequence ID" value="NZ_CP022316.1"/>
</dbReference>
<evidence type="ECO:0000313" key="2">
    <source>
        <dbReference type="Proteomes" id="UP000198398"/>
    </source>
</evidence>
<reference evidence="2" key="1">
    <citation type="submission" date="2017-07" db="EMBL/GenBank/DDBJ databases">
        <title>Brachybacterium sp. VR2415.</title>
        <authorList>
            <person name="Tak E.J."/>
            <person name="Bae J.-W."/>
        </authorList>
    </citation>
    <scope>NUCLEOTIDE SEQUENCE [LARGE SCALE GENOMIC DNA]</scope>
    <source>
        <strain evidence="2">VR2415</strain>
    </source>
</reference>
<dbReference type="OrthoDB" id="4793996at2"/>
<evidence type="ECO:0008006" key="3">
    <source>
        <dbReference type="Google" id="ProtNLM"/>
    </source>
</evidence>
<organism evidence="1 2">
    <name type="scientific">Brachybacterium avium</name>
    <dbReference type="NCBI Taxonomy" id="2017485"/>
    <lineage>
        <taxon>Bacteria</taxon>
        <taxon>Bacillati</taxon>
        <taxon>Actinomycetota</taxon>
        <taxon>Actinomycetes</taxon>
        <taxon>Micrococcales</taxon>
        <taxon>Dermabacteraceae</taxon>
        <taxon>Brachybacterium</taxon>
    </lineage>
</organism>
<name>A0A220UCK9_9MICO</name>
<dbReference type="KEGG" id="brv:CFK39_08190"/>
<evidence type="ECO:0000313" key="1">
    <source>
        <dbReference type="EMBL" id="ASK65815.1"/>
    </source>
</evidence>
<dbReference type="AlphaFoldDB" id="A0A220UCK9"/>
<accession>A0A220UCK9</accession>
<protein>
    <recommendedName>
        <fullName evidence="3">Thioredoxin family protein</fullName>
    </recommendedName>
</protein>
<proteinExistence type="predicted"/>
<dbReference type="EMBL" id="CP022316">
    <property type="protein sequence ID" value="ASK65815.1"/>
    <property type="molecule type" value="Genomic_DNA"/>
</dbReference>
<dbReference type="Proteomes" id="UP000198398">
    <property type="component" value="Chromosome"/>
</dbReference>
<keyword evidence="2" id="KW-1185">Reference proteome</keyword>